<name>A0A4Z2ESC5_9TELE</name>
<gene>
    <name evidence="1" type="ORF">EYF80_058026</name>
</gene>
<keyword evidence="2" id="KW-1185">Reference proteome</keyword>
<accession>A0A4Z2ESC5</accession>
<evidence type="ECO:0000313" key="2">
    <source>
        <dbReference type="Proteomes" id="UP000314294"/>
    </source>
</evidence>
<dbReference type="OrthoDB" id="8964969at2759"/>
<reference evidence="1 2" key="1">
    <citation type="submission" date="2019-03" db="EMBL/GenBank/DDBJ databases">
        <title>First draft genome of Liparis tanakae, snailfish: a comprehensive survey of snailfish specific genes.</title>
        <authorList>
            <person name="Kim W."/>
            <person name="Song I."/>
            <person name="Jeong J.-H."/>
            <person name="Kim D."/>
            <person name="Kim S."/>
            <person name="Ryu S."/>
            <person name="Song J.Y."/>
            <person name="Lee S.K."/>
        </authorList>
    </citation>
    <scope>NUCLEOTIDE SEQUENCE [LARGE SCALE GENOMIC DNA]</scope>
    <source>
        <tissue evidence="1">Muscle</tissue>
    </source>
</reference>
<proteinExistence type="predicted"/>
<sequence length="250" mass="28303">MDPAWSADDLFRLLYPSVCHPGFPPVYQPSSHQLWQPPAIPAAVAWSEEKDPLLQGIREALRALNFWAEYAAYEQGIQPSLKQVENTTSRVSRVRSFLFHLSAGKSNLALWLFLNDMPAVCSTSVEGGQGDHNCYLRNILQFLGYLKDTPPRACRLCRAQIHMGCDEFGQAHSYTLAKLKAKKMARRCQKQARVVILELPTRMEDDGWYNLRDDFYGYFPAFDISIYGHRPGVLTNMTVSSRLTPATSSL</sequence>
<organism evidence="1 2">
    <name type="scientific">Liparis tanakae</name>
    <name type="common">Tanaka's snailfish</name>
    <dbReference type="NCBI Taxonomy" id="230148"/>
    <lineage>
        <taxon>Eukaryota</taxon>
        <taxon>Metazoa</taxon>
        <taxon>Chordata</taxon>
        <taxon>Craniata</taxon>
        <taxon>Vertebrata</taxon>
        <taxon>Euteleostomi</taxon>
        <taxon>Actinopterygii</taxon>
        <taxon>Neopterygii</taxon>
        <taxon>Teleostei</taxon>
        <taxon>Neoteleostei</taxon>
        <taxon>Acanthomorphata</taxon>
        <taxon>Eupercaria</taxon>
        <taxon>Perciformes</taxon>
        <taxon>Cottioidei</taxon>
        <taxon>Cottales</taxon>
        <taxon>Liparidae</taxon>
        <taxon>Liparis</taxon>
    </lineage>
</organism>
<protein>
    <submittedName>
        <fullName evidence="1">Uncharacterized protein</fullName>
    </submittedName>
</protein>
<comment type="caution">
    <text evidence="1">The sequence shown here is derived from an EMBL/GenBank/DDBJ whole genome shotgun (WGS) entry which is preliminary data.</text>
</comment>
<dbReference type="Proteomes" id="UP000314294">
    <property type="component" value="Unassembled WGS sequence"/>
</dbReference>
<evidence type="ECO:0000313" key="1">
    <source>
        <dbReference type="EMBL" id="TNN31817.1"/>
    </source>
</evidence>
<dbReference type="AlphaFoldDB" id="A0A4Z2ESC5"/>
<dbReference type="EMBL" id="SRLO01003133">
    <property type="protein sequence ID" value="TNN31817.1"/>
    <property type="molecule type" value="Genomic_DNA"/>
</dbReference>